<dbReference type="EMBL" id="UYYG01001159">
    <property type="protein sequence ID" value="VDN57347.1"/>
    <property type="molecule type" value="Genomic_DNA"/>
</dbReference>
<reference evidence="2 4" key="2">
    <citation type="submission" date="2018-11" db="EMBL/GenBank/DDBJ databases">
        <authorList>
            <consortium name="Pathogen Informatics"/>
        </authorList>
    </citation>
    <scope>NUCLEOTIDE SEQUENCE [LARGE SCALE GENOMIC DNA]</scope>
</reference>
<protein>
    <submittedName>
        <fullName evidence="5">Secreted protein</fullName>
    </submittedName>
</protein>
<evidence type="ECO:0000313" key="4">
    <source>
        <dbReference type="Proteomes" id="UP000274756"/>
    </source>
</evidence>
<accession>A0A0N4U816</accession>
<keyword evidence="1" id="KW-0732">Signal</keyword>
<keyword evidence="4" id="KW-1185">Reference proteome</keyword>
<sequence>MLRVLIKWVWSTVGAIRITLMEPEIRMVLNMVPTRAMVPEYTVKKSPLSRTSRVSEIKSDEWAAGLFLRIFEL</sequence>
<evidence type="ECO:0000313" key="2">
    <source>
        <dbReference type="EMBL" id="VDN57347.1"/>
    </source>
</evidence>
<dbReference type="WBParaSite" id="DME_0000316101-mRNA-1">
    <property type="protein sequence ID" value="DME_0000316101-mRNA-1"/>
    <property type="gene ID" value="DME_0000316101"/>
</dbReference>
<dbReference type="Proteomes" id="UP000274756">
    <property type="component" value="Unassembled WGS sequence"/>
</dbReference>
<proteinExistence type="predicted"/>
<feature type="chain" id="PRO_5041042245" evidence="1">
    <location>
        <begin position="16"/>
        <end position="73"/>
    </location>
</feature>
<feature type="signal peptide" evidence="1">
    <location>
        <begin position="1"/>
        <end position="15"/>
    </location>
</feature>
<evidence type="ECO:0000313" key="5">
    <source>
        <dbReference type="WBParaSite" id="DME_0000316101-mRNA-1"/>
    </source>
</evidence>
<dbReference type="Proteomes" id="UP000038040">
    <property type="component" value="Unplaced"/>
</dbReference>
<reference evidence="5" key="1">
    <citation type="submission" date="2017-02" db="UniProtKB">
        <authorList>
            <consortium name="WormBaseParasite"/>
        </authorList>
    </citation>
    <scope>IDENTIFICATION</scope>
</reference>
<name>A0A0N4U816_DRAME</name>
<organism evidence="3 5">
    <name type="scientific">Dracunculus medinensis</name>
    <name type="common">Guinea worm</name>
    <dbReference type="NCBI Taxonomy" id="318479"/>
    <lineage>
        <taxon>Eukaryota</taxon>
        <taxon>Metazoa</taxon>
        <taxon>Ecdysozoa</taxon>
        <taxon>Nematoda</taxon>
        <taxon>Chromadorea</taxon>
        <taxon>Rhabditida</taxon>
        <taxon>Spirurina</taxon>
        <taxon>Dracunculoidea</taxon>
        <taxon>Dracunculidae</taxon>
        <taxon>Dracunculus</taxon>
    </lineage>
</organism>
<dbReference type="AlphaFoldDB" id="A0A0N4U816"/>
<evidence type="ECO:0000313" key="3">
    <source>
        <dbReference type="Proteomes" id="UP000038040"/>
    </source>
</evidence>
<gene>
    <name evidence="2" type="ORF">DME_LOCUS7320</name>
</gene>
<evidence type="ECO:0000256" key="1">
    <source>
        <dbReference type="SAM" id="SignalP"/>
    </source>
</evidence>